<feature type="region of interest" description="Disordered" evidence="1">
    <location>
        <begin position="74"/>
        <end position="95"/>
    </location>
</feature>
<name>A0AAV4SCF0_9ARAC</name>
<accession>A0AAV4SCF0</accession>
<organism evidence="2 3">
    <name type="scientific">Caerostris darwini</name>
    <dbReference type="NCBI Taxonomy" id="1538125"/>
    <lineage>
        <taxon>Eukaryota</taxon>
        <taxon>Metazoa</taxon>
        <taxon>Ecdysozoa</taxon>
        <taxon>Arthropoda</taxon>
        <taxon>Chelicerata</taxon>
        <taxon>Arachnida</taxon>
        <taxon>Araneae</taxon>
        <taxon>Araneomorphae</taxon>
        <taxon>Entelegynae</taxon>
        <taxon>Araneoidea</taxon>
        <taxon>Araneidae</taxon>
        <taxon>Caerostris</taxon>
    </lineage>
</organism>
<proteinExistence type="predicted"/>
<reference evidence="2 3" key="1">
    <citation type="submission" date="2021-06" db="EMBL/GenBank/DDBJ databases">
        <title>Caerostris darwini draft genome.</title>
        <authorList>
            <person name="Kono N."/>
            <person name="Arakawa K."/>
        </authorList>
    </citation>
    <scope>NUCLEOTIDE SEQUENCE [LARGE SCALE GENOMIC DNA]</scope>
</reference>
<dbReference type="Proteomes" id="UP001054837">
    <property type="component" value="Unassembled WGS sequence"/>
</dbReference>
<sequence>MKEQNVYRNCKRPSSILRFTEKMAYLWDMAAKRKCYSLLLPGDKIEIHRTVKFIETKVIPDTITLTPYKGQDEWKDRNMTKEESGEEKKFESEDQ</sequence>
<dbReference type="EMBL" id="BPLQ01007722">
    <property type="protein sequence ID" value="GIY31845.1"/>
    <property type="molecule type" value="Genomic_DNA"/>
</dbReference>
<evidence type="ECO:0000256" key="1">
    <source>
        <dbReference type="SAM" id="MobiDB-lite"/>
    </source>
</evidence>
<dbReference type="AlphaFoldDB" id="A0AAV4SCF0"/>
<evidence type="ECO:0000313" key="3">
    <source>
        <dbReference type="Proteomes" id="UP001054837"/>
    </source>
</evidence>
<protein>
    <submittedName>
        <fullName evidence="2">Uncharacterized protein</fullName>
    </submittedName>
</protein>
<gene>
    <name evidence="2" type="ORF">CDAR_107891</name>
</gene>
<comment type="caution">
    <text evidence="2">The sequence shown here is derived from an EMBL/GenBank/DDBJ whole genome shotgun (WGS) entry which is preliminary data.</text>
</comment>
<keyword evidence="3" id="KW-1185">Reference proteome</keyword>
<evidence type="ECO:0000313" key="2">
    <source>
        <dbReference type="EMBL" id="GIY31845.1"/>
    </source>
</evidence>